<evidence type="ECO:0000313" key="3">
    <source>
        <dbReference type="Proteomes" id="UP000215086"/>
    </source>
</evidence>
<dbReference type="PANTHER" id="PTHR12631:SF10">
    <property type="entry name" value="BETA-XYLOSIDASE-LIKE PROTEIN-RELATED"/>
    <property type="match status" value="1"/>
</dbReference>
<proteinExistence type="predicted"/>
<dbReference type="SUPFAM" id="SSF51445">
    <property type="entry name" value="(Trans)glycosidases"/>
    <property type="match status" value="1"/>
</dbReference>
<evidence type="ECO:0000313" key="2">
    <source>
        <dbReference type="EMBL" id="ASV74710.1"/>
    </source>
</evidence>
<sequence>MWVNRKSPRFVVTALFVALAHALGTSDLGQAVERAIPRPLEHHPGNIFLEGESVRISLPKQGVWQLLDADNRSVKTVVANDNLVELGSLPVGFYRLKNEDYPDWVSLGVIAPLKVPTPQTSPIALDVAMSWFYREDRMADVASLCALAGVNWVRDRLSWGEVEPHRGEFRSRTRYDAAAEIQSACGLKVLQVYHASPKWANPETKRFPIDWRNCHNFLKAVAERWKGKVLAYEPWNEADIEVFGGHTGAEMASLQKAAYWAVKSASPETIVCWSVFATNNAAHLEDIAANDILPYCDTFNFHHYRPLEDYPSLYESFRQIAGPRPLWVTECALPLRWSGDPEKQELSDEDLFEQARRLVKVFACSLHEGTAATFYFLLPHYVEGPTQFGIIRRDLTPRPAYVSLAAVGRLLADARPCGKLAEKDVWGYLFRAKPDGKSRLVLVLWSKDQRNLPLPVKPVALYDHFGRSIELPAESLPLTAAPIFAVFDEDSLAQFDLVNPPQANPVPVSSPCPVVLQTLWPSDKIDLRQSAYRVKLDGQDLSFPIFIYNFGQTGAEGTIRVTVPTGWEAKFIDHCRLAAHERVEHTLQLVPPKSGWSGVAVTRIEGDFGTLGRSVLSFRLVAD</sequence>
<name>A0A286RFH6_9BACT</name>
<dbReference type="Proteomes" id="UP000215086">
    <property type="component" value="Chromosome"/>
</dbReference>
<evidence type="ECO:0008006" key="4">
    <source>
        <dbReference type="Google" id="ProtNLM"/>
    </source>
</evidence>
<accession>A0A286RFH6</accession>
<dbReference type="InterPro" id="IPR017853">
    <property type="entry name" value="GH"/>
</dbReference>
<gene>
    <name evidence="2" type="ORF">THTE_2108</name>
</gene>
<dbReference type="GO" id="GO:0004553">
    <property type="term" value="F:hydrolase activity, hydrolyzing O-glycosyl compounds"/>
    <property type="evidence" value="ECO:0007669"/>
    <property type="project" value="TreeGrafter"/>
</dbReference>
<feature type="signal peptide" evidence="1">
    <location>
        <begin position="1"/>
        <end position="22"/>
    </location>
</feature>
<keyword evidence="1" id="KW-0732">Signal</keyword>
<dbReference type="EMBL" id="CP018477">
    <property type="protein sequence ID" value="ASV74710.1"/>
    <property type="molecule type" value="Genomic_DNA"/>
</dbReference>
<dbReference type="InterPro" id="IPR051923">
    <property type="entry name" value="Glycosyl_Hydrolase_39"/>
</dbReference>
<organism evidence="2 3">
    <name type="scientific">Thermogutta terrifontis</name>
    <dbReference type="NCBI Taxonomy" id="1331910"/>
    <lineage>
        <taxon>Bacteria</taxon>
        <taxon>Pseudomonadati</taxon>
        <taxon>Planctomycetota</taxon>
        <taxon>Planctomycetia</taxon>
        <taxon>Pirellulales</taxon>
        <taxon>Thermoguttaceae</taxon>
        <taxon>Thermogutta</taxon>
    </lineage>
</organism>
<feature type="chain" id="PRO_5012109090" description="Glycoside hydrolase family 5 domain-containing protein" evidence="1">
    <location>
        <begin position="23"/>
        <end position="623"/>
    </location>
</feature>
<keyword evidence="3" id="KW-1185">Reference proteome</keyword>
<dbReference type="Gene3D" id="3.20.20.80">
    <property type="entry name" value="Glycosidases"/>
    <property type="match status" value="1"/>
</dbReference>
<dbReference type="PANTHER" id="PTHR12631">
    <property type="entry name" value="ALPHA-L-IDURONIDASE"/>
    <property type="match status" value="1"/>
</dbReference>
<reference evidence="2 3" key="1">
    <citation type="journal article" name="Front. Microbiol.">
        <title>Sugar Metabolism of the First Thermophilic Planctomycete Thermogutta terrifontis: Comparative Genomic and Transcriptomic Approaches.</title>
        <authorList>
            <person name="Elcheninov A.G."/>
            <person name="Menzel P."/>
            <person name="Gudbergsdottir S.R."/>
            <person name="Slesarev A.I."/>
            <person name="Kadnikov V.V."/>
            <person name="Krogh A."/>
            <person name="Bonch-Osmolovskaya E.A."/>
            <person name="Peng X."/>
            <person name="Kublanov I.V."/>
        </authorList>
    </citation>
    <scope>NUCLEOTIDE SEQUENCE [LARGE SCALE GENOMIC DNA]</scope>
    <source>
        <strain evidence="2 3">R1</strain>
    </source>
</reference>
<evidence type="ECO:0000256" key="1">
    <source>
        <dbReference type="SAM" id="SignalP"/>
    </source>
</evidence>
<dbReference type="AlphaFoldDB" id="A0A286RFH6"/>
<dbReference type="KEGG" id="ttf:THTE_2108"/>
<protein>
    <recommendedName>
        <fullName evidence="4">Glycoside hydrolase family 5 domain-containing protein</fullName>
    </recommendedName>
</protein>